<proteinExistence type="predicted"/>
<evidence type="ECO:0000313" key="2">
    <source>
        <dbReference type="Proteomes" id="UP001180087"/>
    </source>
</evidence>
<keyword evidence="2" id="KW-1185">Reference proteome</keyword>
<dbReference type="Gene3D" id="3.30.1490.300">
    <property type="match status" value="1"/>
</dbReference>
<dbReference type="InterPro" id="IPR005883">
    <property type="entry name" value="PilM"/>
</dbReference>
<dbReference type="RefSeq" id="WP_348026820.1">
    <property type="nucleotide sequence ID" value="NZ_CP129113.1"/>
</dbReference>
<accession>A0ABY9KTM9</accession>
<gene>
    <name evidence="1" type="primary">pilM</name>
    <name evidence="1" type="ORF">QR721_10770</name>
</gene>
<reference evidence="1" key="1">
    <citation type="submission" date="2023-06" db="EMBL/GenBank/DDBJ databases">
        <title>A Treasure from Seagulls: Isolation and Description of Aciduricobacillus qingdaonensis gen. nov., sp. nov., a Rare Obligately Uric Acid-utilizing Member in the Family Bacillaceae.</title>
        <authorList>
            <person name="Liu W."/>
            <person name="Wang B."/>
        </authorList>
    </citation>
    <scope>NUCLEOTIDE SEQUENCE</scope>
    <source>
        <strain evidence="1">44XB</strain>
    </source>
</reference>
<dbReference type="Gene3D" id="3.30.420.40">
    <property type="match status" value="2"/>
</dbReference>
<organism evidence="1 2">
    <name type="scientific">Aciduricibacillus chroicocephali</name>
    <dbReference type="NCBI Taxonomy" id="3054939"/>
    <lineage>
        <taxon>Bacteria</taxon>
        <taxon>Bacillati</taxon>
        <taxon>Bacillota</taxon>
        <taxon>Bacilli</taxon>
        <taxon>Bacillales</taxon>
        <taxon>Bacillaceae</taxon>
        <taxon>Aciduricibacillus</taxon>
    </lineage>
</organism>
<name>A0ABY9KTM9_9BACI</name>
<sequence>MLSLKKSSRMANIVIDDYVVRIVENKGSTLDSVQMLAERPLEPGLIENGKIVDEIGFYEFMKTLVKECGLKSCDCRFNVPNSLVIMRRVEFPAELEGEAVKDHFLMEVGNTIHLPFERPVLDVHIHEEFVEGDKQVGTLFAASEEEVIKYATTLEDCGLRPVAADVQPLGVYRYFLQSDRLNPSRVSLFFELNLTGTNLSIFHENRIEFMRFQQIDIRMEDWTYDTKYTKWINWSYQSDETNLIGMMEDQISELDRVMNFYRFSQHGGSKQVEEIIITGDSPDLHTFVRKIENRFDLPVVHLEKIMTEADEEPVGASFIPALGLALKGGVFNA</sequence>
<protein>
    <submittedName>
        <fullName evidence="1">Pilus assembly protein PilM</fullName>
    </submittedName>
</protein>
<dbReference type="Proteomes" id="UP001180087">
    <property type="component" value="Chromosome"/>
</dbReference>
<dbReference type="EMBL" id="CP129113">
    <property type="protein sequence ID" value="WLV24116.1"/>
    <property type="molecule type" value="Genomic_DNA"/>
</dbReference>
<dbReference type="Pfam" id="PF11104">
    <property type="entry name" value="PilM_2"/>
    <property type="match status" value="1"/>
</dbReference>
<evidence type="ECO:0000313" key="1">
    <source>
        <dbReference type="EMBL" id="WLV24116.1"/>
    </source>
</evidence>